<dbReference type="GO" id="GO:0016020">
    <property type="term" value="C:membrane"/>
    <property type="evidence" value="ECO:0007669"/>
    <property type="project" value="UniProtKB-SubCell"/>
</dbReference>
<accession>A0A6C0E855</accession>
<dbReference type="InterPro" id="IPR000612">
    <property type="entry name" value="PMP3"/>
</dbReference>
<keyword evidence="4 6" id="KW-1133">Transmembrane helix</keyword>
<evidence type="ECO:0000256" key="1">
    <source>
        <dbReference type="ARBA" id="ARBA00004370"/>
    </source>
</evidence>
<reference evidence="7" key="1">
    <citation type="journal article" date="2020" name="Nature">
        <title>Giant virus diversity and host interactions through global metagenomics.</title>
        <authorList>
            <person name="Schulz F."/>
            <person name="Roux S."/>
            <person name="Paez-Espino D."/>
            <person name="Jungbluth S."/>
            <person name="Walsh D.A."/>
            <person name="Denef V.J."/>
            <person name="McMahon K.D."/>
            <person name="Konstantinidis K.T."/>
            <person name="Eloe-Fadrosh E.A."/>
            <person name="Kyrpides N.C."/>
            <person name="Woyke T."/>
        </authorList>
    </citation>
    <scope>NUCLEOTIDE SEQUENCE</scope>
    <source>
        <strain evidence="7">GVMAG-M-3300023179-150</strain>
    </source>
</reference>
<feature type="transmembrane region" description="Helical" evidence="6">
    <location>
        <begin position="107"/>
        <end position="124"/>
    </location>
</feature>
<proteinExistence type="inferred from homology"/>
<evidence type="ECO:0000256" key="4">
    <source>
        <dbReference type="ARBA" id="ARBA00022989"/>
    </source>
</evidence>
<evidence type="ECO:0000256" key="6">
    <source>
        <dbReference type="SAM" id="Phobius"/>
    </source>
</evidence>
<evidence type="ECO:0000256" key="2">
    <source>
        <dbReference type="ARBA" id="ARBA00009530"/>
    </source>
</evidence>
<evidence type="ECO:0000313" key="7">
    <source>
        <dbReference type="EMBL" id="QHT24922.1"/>
    </source>
</evidence>
<dbReference type="Pfam" id="PF01679">
    <property type="entry name" value="Pmp3"/>
    <property type="match status" value="1"/>
</dbReference>
<keyword evidence="5 6" id="KW-0472">Membrane</keyword>
<organism evidence="7">
    <name type="scientific">viral metagenome</name>
    <dbReference type="NCBI Taxonomy" id="1070528"/>
    <lineage>
        <taxon>unclassified sequences</taxon>
        <taxon>metagenomes</taxon>
        <taxon>organismal metagenomes</taxon>
    </lineage>
</organism>
<comment type="subcellular location">
    <subcellularLocation>
        <location evidence="1">Membrane</location>
    </subcellularLocation>
</comment>
<keyword evidence="3 6" id="KW-0812">Transmembrane</keyword>
<feature type="transmembrane region" description="Helical" evidence="6">
    <location>
        <begin position="187"/>
        <end position="209"/>
    </location>
</feature>
<dbReference type="AlphaFoldDB" id="A0A6C0E855"/>
<evidence type="ECO:0000256" key="5">
    <source>
        <dbReference type="ARBA" id="ARBA00023136"/>
    </source>
</evidence>
<protein>
    <submittedName>
        <fullName evidence="7">Uncharacterized protein</fullName>
    </submittedName>
</protein>
<dbReference type="EMBL" id="MN739751">
    <property type="protein sequence ID" value="QHT24922.1"/>
    <property type="molecule type" value="Genomic_DNA"/>
</dbReference>
<feature type="transmembrane region" description="Helical" evidence="6">
    <location>
        <begin position="130"/>
        <end position="156"/>
    </location>
</feature>
<name>A0A6C0E855_9ZZZZ</name>
<comment type="similarity">
    <text evidence="2">Belongs to the UPF0057 (PMP3) family.</text>
</comment>
<sequence>MIIEGFNEKISKGESDGTERFRKRVAERQLQKKLNKRRIISGTGPFGSLMVFFIDDVLVKFLGTIYDFFIDTLTDGINWVQQIFFSDFKGFLAGKLKQKRGSCFENTLSRYFITVMLPPLGIFLSRGASAWYNIILCGLLCFFKYVPGLIYAIIVMHNAPYANRYRDMKRKKLEKSRPPQKNNTDQTIIPLMFFLLGILVTGIAIYISVKNNPNQELSVGNPLNHLQNYYNKYYNSIKLSPKKVD</sequence>
<evidence type="ECO:0000256" key="3">
    <source>
        <dbReference type="ARBA" id="ARBA00022692"/>
    </source>
</evidence>